<evidence type="ECO:0000256" key="2">
    <source>
        <dbReference type="ARBA" id="ARBA00006825"/>
    </source>
</evidence>
<evidence type="ECO:0000256" key="3">
    <source>
        <dbReference type="ARBA" id="ARBA00022723"/>
    </source>
</evidence>
<comment type="similarity">
    <text evidence="2 9">Belongs to the DXR family.</text>
</comment>
<dbReference type="InterPro" id="IPR013644">
    <property type="entry name" value="DXP_reductoisomerase_C"/>
</dbReference>
<dbReference type="InterPro" id="IPR036169">
    <property type="entry name" value="DXPR_C_sf"/>
</dbReference>
<keyword evidence="9" id="KW-0460">Magnesium</keyword>
<evidence type="ECO:0000256" key="1">
    <source>
        <dbReference type="ARBA" id="ARBA00005094"/>
    </source>
</evidence>
<dbReference type="PIRSF" id="PIRSF006205">
    <property type="entry name" value="Dxp_reductismrs"/>
    <property type="match status" value="1"/>
</dbReference>
<protein>
    <recommendedName>
        <fullName evidence="9">1-deoxy-D-xylulose 5-phosphate reductoisomerase</fullName>
        <shortName evidence="9">DXP reductoisomerase</shortName>
        <ecNumber evidence="9">1.1.1.267</ecNumber>
    </recommendedName>
    <alternativeName>
        <fullName evidence="9">1-deoxyxylulose-5-phosphate reductoisomerase</fullName>
    </alternativeName>
    <alternativeName>
        <fullName evidence="9">2-C-methyl-D-erythritol 4-phosphate synthase</fullName>
    </alternativeName>
</protein>
<feature type="domain" description="1-deoxy-D-xylulose 5-phosphate reductoisomerase C-terminal" evidence="11">
    <location>
        <begin position="142"/>
        <end position="225"/>
    </location>
</feature>
<feature type="binding site" evidence="9">
    <location>
        <position position="122"/>
    </location>
    <ligand>
        <name>NADPH</name>
        <dbReference type="ChEBI" id="CHEBI:57783"/>
    </ligand>
</feature>
<dbReference type="RefSeq" id="WP_244745679.1">
    <property type="nucleotide sequence ID" value="NZ_CP095071.1"/>
</dbReference>
<dbReference type="Gene3D" id="1.10.1740.10">
    <property type="match status" value="1"/>
</dbReference>
<feature type="binding site" evidence="9">
    <location>
        <position position="120"/>
    </location>
    <ligand>
        <name>NADPH</name>
        <dbReference type="ChEBI" id="CHEBI:57783"/>
    </ligand>
</feature>
<comment type="function">
    <text evidence="9">Catalyzes the NADPH-dependent rearrangement and reduction of 1-deoxy-D-xylulose-5-phosphate (DXP) to 2-C-methyl-D-erythritol 4-phosphate (MEP).</text>
</comment>
<feature type="binding site" evidence="9">
    <location>
        <position position="10"/>
    </location>
    <ligand>
        <name>NADPH</name>
        <dbReference type="ChEBI" id="CHEBI:57783"/>
    </ligand>
</feature>
<feature type="binding site" evidence="9">
    <location>
        <position position="37"/>
    </location>
    <ligand>
        <name>NADPH</name>
        <dbReference type="ChEBI" id="CHEBI:57783"/>
    </ligand>
</feature>
<feature type="binding site" evidence="9">
    <location>
        <position position="11"/>
    </location>
    <ligand>
        <name>NADPH</name>
        <dbReference type="ChEBI" id="CHEBI:57783"/>
    </ligand>
</feature>
<keyword evidence="3 9" id="KW-0479">Metal-binding</keyword>
<feature type="binding site" evidence="9">
    <location>
        <position position="214"/>
    </location>
    <ligand>
        <name>1-deoxy-D-xylulose 5-phosphate</name>
        <dbReference type="ChEBI" id="CHEBI:57792"/>
    </ligand>
</feature>
<evidence type="ECO:0000256" key="7">
    <source>
        <dbReference type="ARBA" id="ARBA00023229"/>
    </source>
</evidence>
<gene>
    <name evidence="9 13" type="primary">dxr</name>
    <name evidence="13" type="ORF">MUN87_01500</name>
</gene>
<feature type="binding site" evidence="9">
    <location>
        <position position="13"/>
    </location>
    <ligand>
        <name>NADPH</name>
        <dbReference type="ChEBI" id="CHEBI:57783"/>
    </ligand>
</feature>
<feature type="binding site" evidence="9">
    <location>
        <position position="217"/>
    </location>
    <ligand>
        <name>Mn(2+)</name>
        <dbReference type="ChEBI" id="CHEBI:29035"/>
    </ligand>
</feature>
<comment type="catalytic activity">
    <reaction evidence="8">
        <text>2-C-methyl-D-erythritol 4-phosphate + NADP(+) = 1-deoxy-D-xylulose 5-phosphate + NADPH + H(+)</text>
        <dbReference type="Rhea" id="RHEA:13717"/>
        <dbReference type="ChEBI" id="CHEBI:15378"/>
        <dbReference type="ChEBI" id="CHEBI:57783"/>
        <dbReference type="ChEBI" id="CHEBI:57792"/>
        <dbReference type="ChEBI" id="CHEBI:58262"/>
        <dbReference type="ChEBI" id="CHEBI:58349"/>
        <dbReference type="EC" id="1.1.1.267"/>
    </reaction>
    <physiologicalReaction direction="right-to-left" evidence="8">
        <dbReference type="Rhea" id="RHEA:13719"/>
    </physiologicalReaction>
</comment>
<dbReference type="HAMAP" id="MF_00183">
    <property type="entry name" value="DXP_reductoisom"/>
    <property type="match status" value="1"/>
</dbReference>
<feature type="binding site" evidence="9">
    <location>
        <position position="148"/>
    </location>
    <ligand>
        <name>1-deoxy-D-xylulose 5-phosphate</name>
        <dbReference type="ChEBI" id="CHEBI:57792"/>
    </ligand>
</feature>
<dbReference type="Pfam" id="PF13288">
    <property type="entry name" value="DXPR_C"/>
    <property type="match status" value="1"/>
</dbReference>
<dbReference type="InterPro" id="IPR036291">
    <property type="entry name" value="NAD(P)-bd_dom_sf"/>
</dbReference>
<dbReference type="InterPro" id="IPR003821">
    <property type="entry name" value="DXP_reductoisomerase"/>
</dbReference>
<dbReference type="NCBIfam" id="TIGR00243">
    <property type="entry name" value="Dxr"/>
    <property type="match status" value="1"/>
</dbReference>
<sequence length="380" mass="42193">MKNITLLGATGSIGLQTLDVIREHNDKFRLFAIAFGKNVDKAIDIIESFHPKKIVVQEESIRQQLLAHNDQLTILLGNEGMEEISADADTDVLVNAVMGSIGLSATITAIRHKKQIAIANKETLVTAGHIVMAEAKKYGVDLLPVDSEHSAIFQALNGEHAKDVHKLILTASGGSFRDKKRSDLHGVTVHDALNHPNWSMGAKITIDSATMMNKGLEVIEAHWLFDMAYNKIDVIQHKESIIHSMVEYVDNSVIAQLGTPDMRVPIQYALTYPDRMALPASKRLDLVEISTLHFDRMDTERFPCLAFAYEAGNKGGSLPTVLNAANEAAVDLFLNEKITFLEIEEVIANAMAHYPFIDQPDISAIQKIDQEVRQQIYEKY</sequence>
<dbReference type="Pfam" id="PF02670">
    <property type="entry name" value="DXP_reductoisom"/>
    <property type="match status" value="1"/>
</dbReference>
<evidence type="ECO:0000256" key="8">
    <source>
        <dbReference type="ARBA" id="ARBA00048543"/>
    </source>
</evidence>
<dbReference type="NCBIfam" id="NF009114">
    <property type="entry name" value="PRK12464.1"/>
    <property type="match status" value="1"/>
</dbReference>
<feature type="binding site" evidence="9">
    <location>
        <position position="121"/>
    </location>
    <ligand>
        <name>1-deoxy-D-xylulose 5-phosphate</name>
        <dbReference type="ChEBI" id="CHEBI:57792"/>
    </ligand>
</feature>
<dbReference type="EC" id="1.1.1.267" evidence="9"/>
<feature type="binding site" evidence="9">
    <location>
        <position position="195"/>
    </location>
    <ligand>
        <name>1-deoxy-D-xylulose 5-phosphate</name>
        <dbReference type="ChEBI" id="CHEBI:57792"/>
    </ligand>
</feature>
<dbReference type="InterPro" id="IPR026877">
    <property type="entry name" value="DXPR_C"/>
</dbReference>
<feature type="binding site" evidence="9">
    <location>
        <position position="146"/>
    </location>
    <ligand>
        <name>Mn(2+)</name>
        <dbReference type="ChEBI" id="CHEBI:29035"/>
    </ligand>
</feature>
<dbReference type="GO" id="GO:0030604">
    <property type="term" value="F:1-deoxy-D-xylulose-5-phosphate reductoisomerase activity"/>
    <property type="evidence" value="ECO:0007669"/>
    <property type="project" value="UniProtKB-EC"/>
</dbReference>
<feature type="binding site" evidence="9">
    <location>
        <position position="201"/>
    </location>
    <ligand>
        <name>NADPH</name>
        <dbReference type="ChEBI" id="CHEBI:57783"/>
    </ligand>
</feature>
<feature type="binding site" evidence="9">
    <location>
        <position position="208"/>
    </location>
    <ligand>
        <name>1-deoxy-D-xylulose 5-phosphate</name>
        <dbReference type="ChEBI" id="CHEBI:57792"/>
    </ligand>
</feature>
<comment type="pathway">
    <text evidence="1 9">Isoprenoid biosynthesis; isopentenyl diphosphate biosynthesis via DXP pathway; isopentenyl diphosphate from 1-deoxy-D-xylulose 5-phosphate: step 1/6.</text>
</comment>
<reference evidence="13 14" key="1">
    <citation type="submission" date="2022-04" db="EMBL/GenBank/DDBJ databases">
        <title>Gracilibacillus sp. isolated from saltern.</title>
        <authorList>
            <person name="Won M."/>
            <person name="Lee C.-M."/>
            <person name="Woen H.-Y."/>
            <person name="Kwon S.-W."/>
        </authorList>
    </citation>
    <scope>NUCLEOTIDE SEQUENCE [LARGE SCALE GENOMIC DNA]</scope>
    <source>
        <strain evidence="13 14">SSPM10-3</strain>
    </source>
</reference>
<feature type="binding site" evidence="9">
    <location>
        <position position="147"/>
    </location>
    <ligand>
        <name>1-deoxy-D-xylulose 5-phosphate</name>
        <dbReference type="ChEBI" id="CHEBI:57792"/>
    </ligand>
</feature>
<evidence type="ECO:0000256" key="9">
    <source>
        <dbReference type="HAMAP-Rule" id="MF_00183"/>
    </source>
</evidence>
<evidence type="ECO:0000259" key="11">
    <source>
        <dbReference type="Pfam" id="PF08436"/>
    </source>
</evidence>
<name>A0ABY4GNP9_9BACI</name>
<evidence type="ECO:0000259" key="10">
    <source>
        <dbReference type="Pfam" id="PF02670"/>
    </source>
</evidence>
<dbReference type="InterPro" id="IPR013512">
    <property type="entry name" value="DXP_reductoisomerase_N"/>
</dbReference>
<feature type="domain" description="DXP reductoisomerase C-terminal" evidence="12">
    <location>
        <begin position="257"/>
        <end position="374"/>
    </location>
</feature>
<feature type="binding site" evidence="9">
    <location>
        <position position="213"/>
    </location>
    <ligand>
        <name>1-deoxy-D-xylulose 5-phosphate</name>
        <dbReference type="ChEBI" id="CHEBI:57792"/>
    </ligand>
</feature>
<evidence type="ECO:0000313" key="13">
    <source>
        <dbReference type="EMBL" id="UOQ85610.1"/>
    </source>
</evidence>
<comment type="cofactor">
    <cofactor evidence="9">
        <name>Mg(2+)</name>
        <dbReference type="ChEBI" id="CHEBI:18420"/>
    </cofactor>
    <cofactor evidence="9">
        <name>Mn(2+)</name>
        <dbReference type="ChEBI" id="CHEBI:29035"/>
    </cofactor>
</comment>
<feature type="binding site" evidence="9">
    <location>
        <position position="38"/>
    </location>
    <ligand>
        <name>NADPH</name>
        <dbReference type="ChEBI" id="CHEBI:57783"/>
    </ligand>
</feature>
<dbReference type="PANTHER" id="PTHR30525:SF0">
    <property type="entry name" value="1-DEOXY-D-XYLULOSE 5-PHOSPHATE REDUCTOISOMERASE, CHLOROPLASTIC"/>
    <property type="match status" value="1"/>
</dbReference>
<dbReference type="Pfam" id="PF08436">
    <property type="entry name" value="DXP_redisom_C"/>
    <property type="match status" value="1"/>
</dbReference>
<feature type="binding site" evidence="9">
    <location>
        <position position="217"/>
    </location>
    <ligand>
        <name>1-deoxy-D-xylulose 5-phosphate</name>
        <dbReference type="ChEBI" id="CHEBI:57792"/>
    </ligand>
</feature>
<keyword evidence="5 9" id="KW-0560">Oxidoreductase</keyword>
<evidence type="ECO:0000256" key="5">
    <source>
        <dbReference type="ARBA" id="ARBA00023002"/>
    </source>
</evidence>
<evidence type="ECO:0000259" key="12">
    <source>
        <dbReference type="Pfam" id="PF13288"/>
    </source>
</evidence>
<dbReference type="Proteomes" id="UP000831537">
    <property type="component" value="Chromosome"/>
</dbReference>
<feature type="binding site" evidence="9">
    <location>
        <position position="12"/>
    </location>
    <ligand>
        <name>NADPH</name>
        <dbReference type="ChEBI" id="CHEBI:57783"/>
    </ligand>
</feature>
<feature type="binding site" evidence="9">
    <location>
        <position position="172"/>
    </location>
    <ligand>
        <name>1-deoxy-D-xylulose 5-phosphate</name>
        <dbReference type="ChEBI" id="CHEBI:57792"/>
    </ligand>
</feature>
<dbReference type="EMBL" id="CP095071">
    <property type="protein sequence ID" value="UOQ85610.1"/>
    <property type="molecule type" value="Genomic_DNA"/>
</dbReference>
<dbReference type="SUPFAM" id="SSF55347">
    <property type="entry name" value="Glyceraldehyde-3-phosphate dehydrogenase-like, C-terminal domain"/>
    <property type="match status" value="1"/>
</dbReference>
<organism evidence="13 14">
    <name type="scientific">Gracilibacillus salinarum</name>
    <dbReference type="NCBI Taxonomy" id="2932255"/>
    <lineage>
        <taxon>Bacteria</taxon>
        <taxon>Bacillati</taxon>
        <taxon>Bacillota</taxon>
        <taxon>Bacilli</taxon>
        <taxon>Bacillales</taxon>
        <taxon>Bacillaceae</taxon>
        <taxon>Gracilibacillus</taxon>
    </lineage>
</organism>
<dbReference type="SUPFAM" id="SSF69055">
    <property type="entry name" value="1-deoxy-D-xylulose-5-phosphate reductoisomerase, C-terminal domain"/>
    <property type="match status" value="1"/>
</dbReference>
<feature type="domain" description="1-deoxy-D-xylulose 5-phosphate reductoisomerase N-terminal" evidence="10">
    <location>
        <begin position="4"/>
        <end position="128"/>
    </location>
</feature>
<evidence type="ECO:0000313" key="14">
    <source>
        <dbReference type="Proteomes" id="UP000831537"/>
    </source>
</evidence>
<keyword evidence="7 9" id="KW-0414">Isoprene biosynthesis</keyword>
<evidence type="ECO:0000256" key="4">
    <source>
        <dbReference type="ARBA" id="ARBA00022857"/>
    </source>
</evidence>
<feature type="binding site" evidence="9">
    <location>
        <position position="148"/>
    </location>
    <ligand>
        <name>Mn(2+)</name>
        <dbReference type="ChEBI" id="CHEBI:29035"/>
    </ligand>
</feature>
<keyword evidence="14" id="KW-1185">Reference proteome</keyword>
<dbReference type="Gene3D" id="3.40.50.720">
    <property type="entry name" value="NAD(P)-binding Rossmann-like Domain"/>
    <property type="match status" value="1"/>
</dbReference>
<feature type="binding site" evidence="9">
    <location>
        <position position="36"/>
    </location>
    <ligand>
        <name>NADPH</name>
        <dbReference type="ChEBI" id="CHEBI:57783"/>
    </ligand>
</feature>
<keyword evidence="4 9" id="KW-0521">NADP</keyword>
<dbReference type="PANTHER" id="PTHR30525">
    <property type="entry name" value="1-DEOXY-D-XYLULOSE 5-PHOSPHATE REDUCTOISOMERASE"/>
    <property type="match status" value="1"/>
</dbReference>
<keyword evidence="6 9" id="KW-0464">Manganese</keyword>
<accession>A0ABY4GNP9</accession>
<proteinExistence type="inferred from homology"/>
<evidence type="ECO:0000256" key="6">
    <source>
        <dbReference type="ARBA" id="ARBA00023211"/>
    </source>
</evidence>
<dbReference type="SUPFAM" id="SSF51735">
    <property type="entry name" value="NAD(P)-binding Rossmann-fold domains"/>
    <property type="match status" value="1"/>
</dbReference>